<sequence length="356" mass="40303">MRWLLIPTLHCGSTRRSIPSAEQTALEVSVIRCTKSCPEKSPAIASAVPRSLQTYKTPVIDSLQTRPVQSSPLILLPRELQVEILQNLEKHQDLFAVAWTHPLFRALLVAQGKQICATIEARRWPKRARDVVDILYPADSRRTSMIARWTLKACLGIDPSPRKSGLARKCRLHDPTSPIWCTGIRRLITLEIIDKVIRARINFARHGRYTKAEVERLEEACFNILKATRNLYGLARDNDGSLCLWKGDIVVRAEMGFGCAVWEAIIDVEGLCNDLAVDEHMRVVAALKLLEGFCDDCDDGLRLREMLIATLKDRLLDRRRVGSTNWDRMNAFVIDLIGKSLWDKAQARMASLSEKL</sequence>
<evidence type="ECO:0000313" key="1">
    <source>
        <dbReference type="EMBL" id="RPA80134.1"/>
    </source>
</evidence>
<dbReference type="Proteomes" id="UP000275078">
    <property type="component" value="Unassembled WGS sequence"/>
</dbReference>
<dbReference type="AlphaFoldDB" id="A0A3N4IEJ8"/>
<gene>
    <name evidence="1" type="ORF">BJ508DRAFT_307691</name>
</gene>
<proteinExistence type="predicted"/>
<organism evidence="1 2">
    <name type="scientific">Ascobolus immersus RN42</name>
    <dbReference type="NCBI Taxonomy" id="1160509"/>
    <lineage>
        <taxon>Eukaryota</taxon>
        <taxon>Fungi</taxon>
        <taxon>Dikarya</taxon>
        <taxon>Ascomycota</taxon>
        <taxon>Pezizomycotina</taxon>
        <taxon>Pezizomycetes</taxon>
        <taxon>Pezizales</taxon>
        <taxon>Ascobolaceae</taxon>
        <taxon>Ascobolus</taxon>
    </lineage>
</organism>
<keyword evidence="2" id="KW-1185">Reference proteome</keyword>
<dbReference type="EMBL" id="ML119691">
    <property type="protein sequence ID" value="RPA80134.1"/>
    <property type="molecule type" value="Genomic_DNA"/>
</dbReference>
<protein>
    <submittedName>
        <fullName evidence="1">Uncharacterized protein</fullName>
    </submittedName>
</protein>
<name>A0A3N4IEJ8_ASCIM</name>
<dbReference type="OrthoDB" id="5336241at2759"/>
<accession>A0A3N4IEJ8</accession>
<evidence type="ECO:0000313" key="2">
    <source>
        <dbReference type="Proteomes" id="UP000275078"/>
    </source>
</evidence>
<reference evidence="1 2" key="1">
    <citation type="journal article" date="2018" name="Nat. Ecol. Evol.">
        <title>Pezizomycetes genomes reveal the molecular basis of ectomycorrhizal truffle lifestyle.</title>
        <authorList>
            <person name="Murat C."/>
            <person name="Payen T."/>
            <person name="Noel B."/>
            <person name="Kuo A."/>
            <person name="Morin E."/>
            <person name="Chen J."/>
            <person name="Kohler A."/>
            <person name="Krizsan K."/>
            <person name="Balestrini R."/>
            <person name="Da Silva C."/>
            <person name="Montanini B."/>
            <person name="Hainaut M."/>
            <person name="Levati E."/>
            <person name="Barry K.W."/>
            <person name="Belfiori B."/>
            <person name="Cichocki N."/>
            <person name="Clum A."/>
            <person name="Dockter R.B."/>
            <person name="Fauchery L."/>
            <person name="Guy J."/>
            <person name="Iotti M."/>
            <person name="Le Tacon F."/>
            <person name="Lindquist E.A."/>
            <person name="Lipzen A."/>
            <person name="Malagnac F."/>
            <person name="Mello A."/>
            <person name="Molinier V."/>
            <person name="Miyauchi S."/>
            <person name="Poulain J."/>
            <person name="Riccioni C."/>
            <person name="Rubini A."/>
            <person name="Sitrit Y."/>
            <person name="Splivallo R."/>
            <person name="Traeger S."/>
            <person name="Wang M."/>
            <person name="Zifcakova L."/>
            <person name="Wipf D."/>
            <person name="Zambonelli A."/>
            <person name="Paolocci F."/>
            <person name="Nowrousian M."/>
            <person name="Ottonello S."/>
            <person name="Baldrian P."/>
            <person name="Spatafora J.W."/>
            <person name="Henrissat B."/>
            <person name="Nagy L.G."/>
            <person name="Aury J.M."/>
            <person name="Wincker P."/>
            <person name="Grigoriev I.V."/>
            <person name="Bonfante P."/>
            <person name="Martin F.M."/>
        </authorList>
    </citation>
    <scope>NUCLEOTIDE SEQUENCE [LARGE SCALE GENOMIC DNA]</scope>
    <source>
        <strain evidence="1 2">RN42</strain>
    </source>
</reference>